<organism evidence="2 3">
    <name type="scientific">Oreochromis niloticus</name>
    <name type="common">Nile tilapia</name>
    <name type="synonym">Tilapia nilotica</name>
    <dbReference type="NCBI Taxonomy" id="8128"/>
    <lineage>
        <taxon>Eukaryota</taxon>
        <taxon>Metazoa</taxon>
        <taxon>Chordata</taxon>
        <taxon>Craniata</taxon>
        <taxon>Vertebrata</taxon>
        <taxon>Euteleostomi</taxon>
        <taxon>Actinopterygii</taxon>
        <taxon>Neopterygii</taxon>
        <taxon>Teleostei</taxon>
        <taxon>Neoteleostei</taxon>
        <taxon>Acanthomorphata</taxon>
        <taxon>Ovalentaria</taxon>
        <taxon>Cichlomorphae</taxon>
        <taxon>Cichliformes</taxon>
        <taxon>Cichlidae</taxon>
        <taxon>African cichlids</taxon>
        <taxon>Pseudocrenilabrinae</taxon>
        <taxon>Oreochromini</taxon>
        <taxon>Oreochromis</taxon>
    </lineage>
</organism>
<evidence type="ECO:0000313" key="3">
    <source>
        <dbReference type="Proteomes" id="UP000005207"/>
    </source>
</evidence>
<protein>
    <recommendedName>
        <fullName evidence="1">L1 transposable element RRM domain-containing protein</fullName>
    </recommendedName>
</protein>
<dbReference type="Gene3D" id="3.30.250.20">
    <property type="entry name" value="L1 transposable element, C-terminal domain"/>
    <property type="match status" value="1"/>
</dbReference>
<reference evidence="2" key="3">
    <citation type="submission" date="2025-09" db="UniProtKB">
        <authorList>
            <consortium name="Ensembl"/>
        </authorList>
    </citation>
    <scope>IDENTIFICATION</scope>
</reference>
<keyword evidence="3" id="KW-1185">Reference proteome</keyword>
<name>A0A669DA36_ORENI</name>
<reference evidence="3" key="1">
    <citation type="submission" date="2012-01" db="EMBL/GenBank/DDBJ databases">
        <title>The Genome Sequence of Oreochromis niloticus (Nile Tilapia).</title>
        <authorList>
            <consortium name="Broad Institute Genome Assembly Team"/>
            <consortium name="Broad Institute Sequencing Platform"/>
            <person name="Di Palma F."/>
            <person name="Johnson J."/>
            <person name="Lander E.S."/>
            <person name="Lindblad-Toh K."/>
        </authorList>
    </citation>
    <scope>NUCLEOTIDE SEQUENCE [LARGE SCALE GENOMIC DNA]</scope>
</reference>
<feature type="domain" description="L1 transposable element RRM" evidence="1">
    <location>
        <begin position="24"/>
        <end position="62"/>
    </location>
</feature>
<dbReference type="InterPro" id="IPR043636">
    <property type="entry name" value="L1_RRM_dom"/>
</dbReference>
<dbReference type="InterPro" id="IPR004244">
    <property type="entry name" value="Transposase_22"/>
</dbReference>
<dbReference type="InParanoid" id="A0A669DA36"/>
<dbReference type="InterPro" id="IPR042566">
    <property type="entry name" value="L1_C"/>
</dbReference>
<dbReference type="Proteomes" id="UP000005207">
    <property type="component" value="Linkage group LG23"/>
</dbReference>
<accession>A0A669DA36</accession>
<evidence type="ECO:0000313" key="2">
    <source>
        <dbReference type="Ensembl" id="ENSONIP00000055170.1"/>
    </source>
</evidence>
<dbReference type="Pfam" id="PF02994">
    <property type="entry name" value="Transposase_22"/>
    <property type="match status" value="1"/>
</dbReference>
<dbReference type="PANTHER" id="PTHR11505">
    <property type="entry name" value="L1 TRANSPOSABLE ELEMENT-RELATED"/>
    <property type="match status" value="1"/>
</dbReference>
<dbReference type="OMA" id="PAWENAP"/>
<evidence type="ECO:0000259" key="1">
    <source>
        <dbReference type="Pfam" id="PF02994"/>
    </source>
</evidence>
<dbReference type="AlphaFoldDB" id="A0A669DA36"/>
<sequence>MGDYYEIDRIHRVGPAPPMPAVDSRPRHIIVRFLRDKAKMSVLAAARKKKQIIWKGMRVRFFQDYAQEVQEKRRKFDEVRRLLQQRNIVYSLRFPAVMTFTVDNQLHQFSNPAEAKHF</sequence>
<dbReference type="GeneTree" id="ENSGT00940000177317"/>
<dbReference type="Ensembl" id="ENSONIT00000088013.1">
    <property type="protein sequence ID" value="ENSONIP00000055170.1"/>
    <property type="gene ID" value="ENSONIG00000039573.1"/>
</dbReference>
<reference evidence="2" key="2">
    <citation type="submission" date="2025-08" db="UniProtKB">
        <authorList>
            <consortium name="Ensembl"/>
        </authorList>
    </citation>
    <scope>IDENTIFICATION</scope>
</reference>
<proteinExistence type="predicted"/>